<dbReference type="Gene3D" id="2.170.270.10">
    <property type="entry name" value="SET domain"/>
    <property type="match status" value="1"/>
</dbReference>
<protein>
    <submittedName>
        <fullName evidence="1">Set domain protein</fullName>
    </submittedName>
</protein>
<proteinExistence type="predicted"/>
<organism evidence="1 2">
    <name type="scientific">Artemisia annua</name>
    <name type="common">Sweet wormwood</name>
    <dbReference type="NCBI Taxonomy" id="35608"/>
    <lineage>
        <taxon>Eukaryota</taxon>
        <taxon>Viridiplantae</taxon>
        <taxon>Streptophyta</taxon>
        <taxon>Embryophyta</taxon>
        <taxon>Tracheophyta</taxon>
        <taxon>Spermatophyta</taxon>
        <taxon>Magnoliopsida</taxon>
        <taxon>eudicotyledons</taxon>
        <taxon>Gunneridae</taxon>
        <taxon>Pentapetalae</taxon>
        <taxon>asterids</taxon>
        <taxon>campanulids</taxon>
        <taxon>Asterales</taxon>
        <taxon>Asteraceae</taxon>
        <taxon>Asteroideae</taxon>
        <taxon>Anthemideae</taxon>
        <taxon>Artemisiinae</taxon>
        <taxon>Artemisia</taxon>
    </lineage>
</organism>
<dbReference type="PANTHER" id="PTHR46450:SF24">
    <property type="entry name" value="HISTONE-LYSINE N-METHYLTRANSFERASE SUVR4"/>
    <property type="match status" value="1"/>
</dbReference>
<comment type="caution">
    <text evidence="1">The sequence shown here is derived from an EMBL/GenBank/DDBJ whole genome shotgun (WGS) entry which is preliminary data.</text>
</comment>
<name>A0A2U1QK27_ARTAN</name>
<dbReference type="AlphaFoldDB" id="A0A2U1QK27"/>
<accession>A0A2U1QK27</accession>
<dbReference type="Proteomes" id="UP000245207">
    <property type="component" value="Unassembled WGS sequence"/>
</dbReference>
<evidence type="ECO:0000313" key="1">
    <source>
        <dbReference type="EMBL" id="PWA98328.1"/>
    </source>
</evidence>
<dbReference type="InterPro" id="IPR046341">
    <property type="entry name" value="SET_dom_sf"/>
</dbReference>
<dbReference type="PANTHER" id="PTHR46450">
    <property type="entry name" value="INACTIVE HISTONE-LYSINE N-METHYLTRANSFERASE SUVR1-RELATED"/>
    <property type="match status" value="1"/>
</dbReference>
<keyword evidence="2" id="KW-1185">Reference proteome</keyword>
<dbReference type="STRING" id="35608.A0A2U1QK27"/>
<reference evidence="1 2" key="1">
    <citation type="journal article" date="2018" name="Mol. Plant">
        <title>The genome of Artemisia annua provides insight into the evolution of Asteraceae family and artemisinin biosynthesis.</title>
        <authorList>
            <person name="Shen Q."/>
            <person name="Zhang L."/>
            <person name="Liao Z."/>
            <person name="Wang S."/>
            <person name="Yan T."/>
            <person name="Shi P."/>
            <person name="Liu M."/>
            <person name="Fu X."/>
            <person name="Pan Q."/>
            <person name="Wang Y."/>
            <person name="Lv Z."/>
            <person name="Lu X."/>
            <person name="Zhang F."/>
            <person name="Jiang W."/>
            <person name="Ma Y."/>
            <person name="Chen M."/>
            <person name="Hao X."/>
            <person name="Li L."/>
            <person name="Tang Y."/>
            <person name="Lv G."/>
            <person name="Zhou Y."/>
            <person name="Sun X."/>
            <person name="Brodelius P.E."/>
            <person name="Rose J.K.C."/>
            <person name="Tang K."/>
        </authorList>
    </citation>
    <scope>NUCLEOTIDE SEQUENCE [LARGE SCALE GENOMIC DNA]</scope>
    <source>
        <strain evidence="2">cv. Huhao1</strain>
        <tissue evidence="1">Leaf</tissue>
    </source>
</reference>
<dbReference type="SUPFAM" id="SSF82199">
    <property type="entry name" value="SET domain"/>
    <property type="match status" value="1"/>
</dbReference>
<evidence type="ECO:0000313" key="2">
    <source>
        <dbReference type="Proteomes" id="UP000245207"/>
    </source>
</evidence>
<dbReference type="EMBL" id="PKPP01000072">
    <property type="protein sequence ID" value="PWA98328.1"/>
    <property type="molecule type" value="Genomic_DNA"/>
</dbReference>
<gene>
    <name evidence="1" type="ORF">CTI12_AA020180</name>
</gene>
<sequence>MLRQFLEPLFFFFFHLQYGFFTSRDVKPMEELTLEYGIDSNDDFHLVKAFVCKCESKHCRQTKHKNPKRHLLTTGASFFVSSKRLIAYKMMHLISLSGTQRNLIVRPSVESGG</sequence>